<dbReference type="Pfam" id="PF12697">
    <property type="entry name" value="Abhydrolase_6"/>
    <property type="match status" value="1"/>
</dbReference>
<dbReference type="InterPro" id="IPR029058">
    <property type="entry name" value="AB_hydrolase_fold"/>
</dbReference>
<keyword evidence="5" id="KW-1185">Reference proteome</keyword>
<dbReference type="InterPro" id="IPR000073">
    <property type="entry name" value="AB_hydrolase_1"/>
</dbReference>
<feature type="domain" description="AB hydrolase-1" evidence="3">
    <location>
        <begin position="61"/>
        <end position="313"/>
    </location>
</feature>
<comment type="caution">
    <text evidence="4">The sequence shown here is derived from an EMBL/GenBank/DDBJ whole genome shotgun (WGS) entry which is preliminary data.</text>
</comment>
<feature type="signal peptide" evidence="2">
    <location>
        <begin position="1"/>
        <end position="26"/>
    </location>
</feature>
<keyword evidence="2" id="KW-0732">Signal</keyword>
<dbReference type="Gene3D" id="3.40.50.1820">
    <property type="entry name" value="alpha/beta hydrolase"/>
    <property type="match status" value="1"/>
</dbReference>
<evidence type="ECO:0000256" key="1">
    <source>
        <dbReference type="ARBA" id="ARBA00022801"/>
    </source>
</evidence>
<evidence type="ECO:0000259" key="3">
    <source>
        <dbReference type="Pfam" id="PF12697"/>
    </source>
</evidence>
<gene>
    <name evidence="4" type="ORF">F4559_002640</name>
</gene>
<protein>
    <submittedName>
        <fullName evidence="4">Pimeloyl-ACP methyl ester carboxylesterase</fullName>
    </submittedName>
</protein>
<feature type="chain" id="PRO_5031364442" evidence="2">
    <location>
        <begin position="27"/>
        <end position="334"/>
    </location>
</feature>
<dbReference type="Proteomes" id="UP000542674">
    <property type="component" value="Unassembled WGS sequence"/>
</dbReference>
<sequence>MRFPLAAGIAALLVASTLTSATAAQAATCRDVDARVNVLATTHVVHGTLCTPEGGSGTVQVLIPGATYNSTYWDFPDGTHSFRTAQNAAGFATFTLDRLGTGGSSRPLSVLLTSFVQADAVHQVIDGLRAGAYGPSFSRVVVGGHSLGAAIGVLVAATYPDSVDGVLVTGITHRINTVGFALAFANFVPANLDPKFGLLYPVGYLTTAPGTRYASFTAPAVRIPTVQTIEESTKDVFSPTEAADALGFGMLLPYSLQITAPVLVVVGGQDSCLCGLLATDCSSSAGLRASEAPYYNADLETLIVPGAGHSLNLASSVGEYHATVSSWVTRKVVG</sequence>
<evidence type="ECO:0000313" key="5">
    <source>
        <dbReference type="Proteomes" id="UP000542674"/>
    </source>
</evidence>
<dbReference type="RefSeq" id="WP_184668748.1">
    <property type="nucleotide sequence ID" value="NZ_BAABAI010000045.1"/>
</dbReference>
<dbReference type="GO" id="GO:0016020">
    <property type="term" value="C:membrane"/>
    <property type="evidence" value="ECO:0007669"/>
    <property type="project" value="TreeGrafter"/>
</dbReference>
<keyword evidence="1" id="KW-0378">Hydrolase</keyword>
<evidence type="ECO:0000256" key="2">
    <source>
        <dbReference type="SAM" id="SignalP"/>
    </source>
</evidence>
<dbReference type="GO" id="GO:0016787">
    <property type="term" value="F:hydrolase activity"/>
    <property type="evidence" value="ECO:0007669"/>
    <property type="project" value="UniProtKB-KW"/>
</dbReference>
<reference evidence="4 5" key="1">
    <citation type="submission" date="2020-08" db="EMBL/GenBank/DDBJ databases">
        <title>Sequencing the genomes of 1000 actinobacteria strains.</title>
        <authorList>
            <person name="Klenk H.-P."/>
        </authorList>
    </citation>
    <scope>NUCLEOTIDE SEQUENCE [LARGE SCALE GENOMIC DNA]</scope>
    <source>
        <strain evidence="4 5">DSM 45084</strain>
    </source>
</reference>
<dbReference type="AlphaFoldDB" id="A0A7W7WVN7"/>
<accession>A0A7W7WVN7</accession>
<proteinExistence type="predicted"/>
<dbReference type="SUPFAM" id="SSF53474">
    <property type="entry name" value="alpha/beta-Hydrolases"/>
    <property type="match status" value="1"/>
</dbReference>
<dbReference type="EMBL" id="JACHJS010000001">
    <property type="protein sequence ID" value="MBB4965281.1"/>
    <property type="molecule type" value="Genomic_DNA"/>
</dbReference>
<organism evidence="4 5">
    <name type="scientific">Saccharothrix violaceirubra</name>
    <dbReference type="NCBI Taxonomy" id="413306"/>
    <lineage>
        <taxon>Bacteria</taxon>
        <taxon>Bacillati</taxon>
        <taxon>Actinomycetota</taxon>
        <taxon>Actinomycetes</taxon>
        <taxon>Pseudonocardiales</taxon>
        <taxon>Pseudonocardiaceae</taxon>
        <taxon>Saccharothrix</taxon>
    </lineage>
</organism>
<dbReference type="PANTHER" id="PTHR43798:SF31">
    <property type="entry name" value="AB HYDROLASE SUPERFAMILY PROTEIN YCLE"/>
    <property type="match status" value="1"/>
</dbReference>
<evidence type="ECO:0000313" key="4">
    <source>
        <dbReference type="EMBL" id="MBB4965281.1"/>
    </source>
</evidence>
<name>A0A7W7WVN7_9PSEU</name>
<dbReference type="InterPro" id="IPR050266">
    <property type="entry name" value="AB_hydrolase_sf"/>
</dbReference>
<dbReference type="PANTHER" id="PTHR43798">
    <property type="entry name" value="MONOACYLGLYCEROL LIPASE"/>
    <property type="match status" value="1"/>
</dbReference>